<reference evidence="2 3" key="1">
    <citation type="submission" date="2019-02" db="EMBL/GenBank/DDBJ databases">
        <title>Deep-cultivation of Planctomycetes and their phenomic and genomic characterization uncovers novel biology.</title>
        <authorList>
            <person name="Wiegand S."/>
            <person name="Jogler M."/>
            <person name="Boedeker C."/>
            <person name="Pinto D."/>
            <person name="Vollmers J."/>
            <person name="Rivas-Marin E."/>
            <person name="Kohn T."/>
            <person name="Peeters S.H."/>
            <person name="Heuer A."/>
            <person name="Rast P."/>
            <person name="Oberbeckmann S."/>
            <person name="Bunk B."/>
            <person name="Jeske O."/>
            <person name="Meyerdierks A."/>
            <person name="Storesund J.E."/>
            <person name="Kallscheuer N."/>
            <person name="Luecker S."/>
            <person name="Lage O.M."/>
            <person name="Pohl T."/>
            <person name="Merkel B.J."/>
            <person name="Hornburger P."/>
            <person name="Mueller R.-W."/>
            <person name="Bruemmer F."/>
            <person name="Labrenz M."/>
            <person name="Spormann A.M."/>
            <person name="Op den Camp H."/>
            <person name="Overmann J."/>
            <person name="Amann R."/>
            <person name="Jetten M.S.M."/>
            <person name="Mascher T."/>
            <person name="Medema M.H."/>
            <person name="Devos D.P."/>
            <person name="Kaster A.-K."/>
            <person name="Ovreas L."/>
            <person name="Rohde M."/>
            <person name="Galperin M.Y."/>
            <person name="Jogler C."/>
        </authorList>
    </citation>
    <scope>NUCLEOTIDE SEQUENCE [LARGE SCALE GENOMIC DNA]</scope>
    <source>
        <strain evidence="2 3">TBK1r</strain>
    </source>
</reference>
<evidence type="ECO:0000313" key="3">
    <source>
        <dbReference type="Proteomes" id="UP000318081"/>
    </source>
</evidence>
<dbReference type="Proteomes" id="UP000318081">
    <property type="component" value="Chromosome"/>
</dbReference>
<keyword evidence="3" id="KW-1185">Reference proteome</keyword>
<evidence type="ECO:0000313" key="2">
    <source>
        <dbReference type="EMBL" id="QDV86049.1"/>
    </source>
</evidence>
<feature type="transmembrane region" description="Helical" evidence="1">
    <location>
        <begin position="12"/>
        <end position="36"/>
    </location>
</feature>
<keyword evidence="1" id="KW-1133">Transmembrane helix</keyword>
<dbReference type="EMBL" id="CP036432">
    <property type="protein sequence ID" value="QDV86049.1"/>
    <property type="molecule type" value="Genomic_DNA"/>
</dbReference>
<sequence length="119" mass="12793">MFAVFAAILRGIGVSWLDIGVAGVLVLVLTQCSIAIQSWVERRTGRQTKPNSEAFDALYFLIAAGIGLPPIFLFPNLHPFAYIAIVLIGAAIANALAIAFFGEHVRGVETRNEPPSNVE</sequence>
<name>A0ABX5Y1V6_9BACT</name>
<evidence type="ECO:0000256" key="1">
    <source>
        <dbReference type="SAM" id="Phobius"/>
    </source>
</evidence>
<proteinExistence type="predicted"/>
<organism evidence="2 3">
    <name type="scientific">Stieleria magnilauensis</name>
    <dbReference type="NCBI Taxonomy" id="2527963"/>
    <lineage>
        <taxon>Bacteria</taxon>
        <taxon>Pseudomonadati</taxon>
        <taxon>Planctomycetota</taxon>
        <taxon>Planctomycetia</taxon>
        <taxon>Pirellulales</taxon>
        <taxon>Pirellulaceae</taxon>
        <taxon>Stieleria</taxon>
    </lineage>
</organism>
<gene>
    <name evidence="2" type="ORF">TBK1r_50660</name>
</gene>
<feature type="transmembrane region" description="Helical" evidence="1">
    <location>
        <begin position="57"/>
        <end position="74"/>
    </location>
</feature>
<accession>A0ABX5Y1V6</accession>
<keyword evidence="1" id="KW-0812">Transmembrane</keyword>
<feature type="transmembrane region" description="Helical" evidence="1">
    <location>
        <begin position="80"/>
        <end position="101"/>
    </location>
</feature>
<protein>
    <submittedName>
        <fullName evidence="2">Uncharacterized protein</fullName>
    </submittedName>
</protein>
<keyword evidence="1" id="KW-0472">Membrane</keyword>